<dbReference type="STRING" id="65357.A0A024GDN7"/>
<reference evidence="1 2" key="1">
    <citation type="submission" date="2012-05" db="EMBL/GenBank/DDBJ databases">
        <title>Recombination and specialization in a pathogen metapopulation.</title>
        <authorList>
            <person name="Gardiner A."/>
            <person name="Kemen E."/>
            <person name="Schultz-Larsen T."/>
            <person name="MacLean D."/>
            <person name="Van Oosterhout C."/>
            <person name="Jones J.D.G."/>
        </authorList>
    </citation>
    <scope>NUCLEOTIDE SEQUENCE [LARGE SCALE GENOMIC DNA]</scope>
    <source>
        <strain evidence="1 2">Ac Nc2</strain>
    </source>
</reference>
<sequence>MYASQEVITTSKSSETLKFLTVTHEFDEVVHGKHGLVSLLYDQLAAFVTQHPEAMKRLDCYRKVIGHHFELIHYLSVNAMKFKLCIPEVERFWQNHPHQLPSKNYV</sequence>
<name>A0A024GDN7_9STRA</name>
<evidence type="ECO:0000313" key="1">
    <source>
        <dbReference type="EMBL" id="CCI44971.1"/>
    </source>
</evidence>
<comment type="caution">
    <text evidence="1">The sequence shown here is derived from an EMBL/GenBank/DDBJ whole genome shotgun (WGS) entry which is preliminary data.</text>
</comment>
<proteinExistence type="predicted"/>
<dbReference type="EMBL" id="CAIX01000085">
    <property type="protein sequence ID" value="CCI44971.1"/>
    <property type="molecule type" value="Genomic_DNA"/>
</dbReference>
<dbReference type="InParanoid" id="A0A024GDN7"/>
<accession>A0A024GDN7</accession>
<dbReference type="AlphaFoldDB" id="A0A024GDN7"/>
<protein>
    <submittedName>
        <fullName evidence="1">Uncharacterized protein</fullName>
    </submittedName>
</protein>
<dbReference type="OrthoDB" id="289038at2759"/>
<evidence type="ECO:0000313" key="2">
    <source>
        <dbReference type="Proteomes" id="UP000053237"/>
    </source>
</evidence>
<gene>
    <name evidence="1" type="ORF">BN9_058180</name>
</gene>
<dbReference type="Proteomes" id="UP000053237">
    <property type="component" value="Unassembled WGS sequence"/>
</dbReference>
<keyword evidence="2" id="KW-1185">Reference proteome</keyword>
<organism evidence="1 2">
    <name type="scientific">Albugo candida</name>
    <dbReference type="NCBI Taxonomy" id="65357"/>
    <lineage>
        <taxon>Eukaryota</taxon>
        <taxon>Sar</taxon>
        <taxon>Stramenopiles</taxon>
        <taxon>Oomycota</taxon>
        <taxon>Peronosporomycetes</taxon>
        <taxon>Albuginales</taxon>
        <taxon>Albuginaceae</taxon>
        <taxon>Albugo</taxon>
    </lineage>
</organism>